<evidence type="ECO:0000256" key="3">
    <source>
        <dbReference type="ARBA" id="ARBA00022833"/>
    </source>
</evidence>
<dbReference type="PROSITE" id="PS50865">
    <property type="entry name" value="ZF_MYND_2"/>
    <property type="match status" value="1"/>
</dbReference>
<keyword evidence="3" id="KW-0862">Zinc</keyword>
<evidence type="ECO:0000313" key="8">
    <source>
        <dbReference type="Proteomes" id="UP000247498"/>
    </source>
</evidence>
<keyword evidence="1" id="KW-0479">Metal-binding</keyword>
<evidence type="ECO:0000256" key="1">
    <source>
        <dbReference type="ARBA" id="ARBA00022723"/>
    </source>
</evidence>
<evidence type="ECO:0000259" key="6">
    <source>
        <dbReference type="PROSITE" id="PS50865"/>
    </source>
</evidence>
<dbReference type="Gene3D" id="1.25.10.10">
    <property type="entry name" value="Leucine-rich Repeat Variant"/>
    <property type="match status" value="1"/>
</dbReference>
<dbReference type="SUPFAM" id="SSF48371">
    <property type="entry name" value="ARM repeat"/>
    <property type="match status" value="1"/>
</dbReference>
<proteinExistence type="predicted"/>
<dbReference type="InterPro" id="IPR011989">
    <property type="entry name" value="ARM-like"/>
</dbReference>
<dbReference type="STRING" id="307507.A0A2V0PIL7"/>
<gene>
    <name evidence="7" type="ORF">Rsub_10334</name>
</gene>
<evidence type="ECO:0000256" key="2">
    <source>
        <dbReference type="ARBA" id="ARBA00022771"/>
    </source>
</evidence>
<accession>A0A2V0PIL7</accession>
<dbReference type="AlphaFoldDB" id="A0A2V0PIL7"/>
<dbReference type="InParanoid" id="A0A2V0PIL7"/>
<feature type="domain" description="MYND-type" evidence="6">
    <location>
        <begin position="649"/>
        <end position="690"/>
    </location>
</feature>
<keyword evidence="8" id="KW-1185">Reference proteome</keyword>
<evidence type="ECO:0000256" key="4">
    <source>
        <dbReference type="PROSITE-ProRule" id="PRU00134"/>
    </source>
</evidence>
<dbReference type="OrthoDB" id="537460at2759"/>
<dbReference type="Pfam" id="PF01753">
    <property type="entry name" value="zf-MYND"/>
    <property type="match status" value="1"/>
</dbReference>
<keyword evidence="2 4" id="KW-0863">Zinc-finger</keyword>
<evidence type="ECO:0000256" key="5">
    <source>
        <dbReference type="SAM" id="MobiDB-lite"/>
    </source>
</evidence>
<reference evidence="7 8" key="1">
    <citation type="journal article" date="2018" name="Sci. Rep.">
        <title>Raphidocelis subcapitata (=Pseudokirchneriella subcapitata) provides an insight into genome evolution and environmental adaptations in the Sphaeropleales.</title>
        <authorList>
            <person name="Suzuki S."/>
            <person name="Yamaguchi H."/>
            <person name="Nakajima N."/>
            <person name="Kawachi M."/>
        </authorList>
    </citation>
    <scope>NUCLEOTIDE SEQUENCE [LARGE SCALE GENOMIC DNA]</scope>
    <source>
        <strain evidence="7 8">NIES-35</strain>
    </source>
</reference>
<sequence length="701" mass="70299">MRLEARPGLAPEAQELISSWDLRSQALLDAVDSAEGGLEGAAATAAAELLQPLLSGAFTSAHPDLFAQVEQAAISAAQCCSIELDPQSRSAAAEALANLLAVGDCAASLLAAPAAEGAVEALIAAAKRGGDPQQDSAFAVLAALARADTATAERAGSPEAGLLPIAVEGVQRVAADGPQSLAGRSSFGPLRLLWVLMNVAPRAVRARAMTAPGVAGAAADLLMALSAAERTAEAAAQQAACQHEEMAVEILWVLSRPMFGGPPTYAQGFEALTTRGALPRVLALLRSPLPAVRQSASLCIAAFANMEAGRDALFKVPRAASELAAALRRAYRDGEAPMQTQSYAALALAKLVSHSEGQHVAEARARAAAAEGSAGSLLGALTGLIAASVDDAVGGIEAQWRMCCSVASILGGIFSVTYGRAPEQLRALRRVPRLAEACAGALQYWEERTAMLPNGDEAVKIILDLVFAVSAMAGFDPEQASRRGAPPPTANADTAAARAALRAAPGLGAVLQRFFVRPPAANAYFETIAAFQAKWLLSLPEVKAPAPAAPTTAAAAAAAAAATAAASAAAAAAPAAGRATAAPLRAPVQASAKVAAVQPPAAVGGRSAAAQPLVPEGGGSSSSRAGEGSGPSSSGDCGGAVAAAQPKVCASCGKSATAEAPLLRCTGCKAQFYCGDACALSHWPSHRAACKAARAAAAQRS</sequence>
<dbReference type="GO" id="GO:0008270">
    <property type="term" value="F:zinc ion binding"/>
    <property type="evidence" value="ECO:0007669"/>
    <property type="project" value="UniProtKB-KW"/>
</dbReference>
<dbReference type="InterPro" id="IPR002893">
    <property type="entry name" value="Znf_MYND"/>
</dbReference>
<organism evidence="7 8">
    <name type="scientific">Raphidocelis subcapitata</name>
    <dbReference type="NCBI Taxonomy" id="307507"/>
    <lineage>
        <taxon>Eukaryota</taxon>
        <taxon>Viridiplantae</taxon>
        <taxon>Chlorophyta</taxon>
        <taxon>core chlorophytes</taxon>
        <taxon>Chlorophyceae</taxon>
        <taxon>CS clade</taxon>
        <taxon>Sphaeropleales</taxon>
        <taxon>Selenastraceae</taxon>
        <taxon>Raphidocelis</taxon>
    </lineage>
</organism>
<protein>
    <recommendedName>
        <fullName evidence="6">MYND-type domain-containing protein</fullName>
    </recommendedName>
</protein>
<dbReference type="InterPro" id="IPR016024">
    <property type="entry name" value="ARM-type_fold"/>
</dbReference>
<evidence type="ECO:0000313" key="7">
    <source>
        <dbReference type="EMBL" id="GBF97147.1"/>
    </source>
</evidence>
<comment type="caution">
    <text evidence="7">The sequence shown here is derived from an EMBL/GenBank/DDBJ whole genome shotgun (WGS) entry which is preliminary data.</text>
</comment>
<dbReference type="PROSITE" id="PS01360">
    <property type="entry name" value="ZF_MYND_1"/>
    <property type="match status" value="1"/>
</dbReference>
<feature type="compositionally biased region" description="Low complexity" evidence="5">
    <location>
        <begin position="621"/>
        <end position="635"/>
    </location>
</feature>
<name>A0A2V0PIL7_9CHLO</name>
<dbReference type="Gene3D" id="6.10.140.2220">
    <property type="match status" value="1"/>
</dbReference>
<dbReference type="EMBL" id="BDRX01000093">
    <property type="protein sequence ID" value="GBF97147.1"/>
    <property type="molecule type" value="Genomic_DNA"/>
</dbReference>
<dbReference type="SUPFAM" id="SSF144232">
    <property type="entry name" value="HIT/MYND zinc finger-like"/>
    <property type="match status" value="1"/>
</dbReference>
<feature type="region of interest" description="Disordered" evidence="5">
    <location>
        <begin position="606"/>
        <end position="637"/>
    </location>
</feature>
<dbReference type="Proteomes" id="UP000247498">
    <property type="component" value="Unassembled WGS sequence"/>
</dbReference>